<protein>
    <submittedName>
        <fullName evidence="8">IS4 family transposase</fullName>
    </submittedName>
</protein>
<dbReference type="Pfam" id="PF05598">
    <property type="entry name" value="DUF772"/>
    <property type="match status" value="1"/>
</dbReference>
<feature type="domain" description="Transposase IS4-like" evidence="6">
    <location>
        <begin position="148"/>
        <end position="323"/>
    </location>
</feature>
<keyword evidence="5" id="KW-0233">DNA recombination</keyword>
<dbReference type="InterPro" id="IPR008490">
    <property type="entry name" value="Transposase_InsH_N"/>
</dbReference>
<evidence type="ECO:0000259" key="6">
    <source>
        <dbReference type="Pfam" id="PF01609"/>
    </source>
</evidence>
<accession>A0A317RFL7</accession>
<organism evidence="8 9">
    <name type="scientific">Melaminivora alkalimesophila</name>
    <dbReference type="NCBI Taxonomy" id="1165852"/>
    <lineage>
        <taxon>Bacteria</taxon>
        <taxon>Pseudomonadati</taxon>
        <taxon>Pseudomonadota</taxon>
        <taxon>Betaproteobacteria</taxon>
        <taxon>Burkholderiales</taxon>
        <taxon>Comamonadaceae</taxon>
        <taxon>Melaminivora</taxon>
    </lineage>
</organism>
<dbReference type="GO" id="GO:0006313">
    <property type="term" value="P:DNA transposition"/>
    <property type="evidence" value="ECO:0007669"/>
    <property type="project" value="InterPro"/>
</dbReference>
<dbReference type="OrthoDB" id="9774608at2"/>
<keyword evidence="9" id="KW-1185">Reference proteome</keyword>
<dbReference type="NCBIfam" id="NF033581">
    <property type="entry name" value="transpos_IS5_4"/>
    <property type="match status" value="1"/>
</dbReference>
<comment type="function">
    <text evidence="1">Involved in the transposition of the insertion sequence IS5.</text>
</comment>
<gene>
    <name evidence="8" type="ORF">DFR36_10173</name>
</gene>
<dbReference type="AlphaFoldDB" id="A0A317RFL7"/>
<dbReference type="PANTHER" id="PTHR35604">
    <property type="entry name" value="TRANSPOSASE INSH FOR INSERTION SEQUENCE ELEMENT IS5A-RELATED"/>
    <property type="match status" value="1"/>
</dbReference>
<dbReference type="InterPro" id="IPR002559">
    <property type="entry name" value="Transposase_11"/>
</dbReference>
<dbReference type="GO" id="GO:0004803">
    <property type="term" value="F:transposase activity"/>
    <property type="evidence" value="ECO:0007669"/>
    <property type="project" value="InterPro"/>
</dbReference>
<evidence type="ECO:0000313" key="8">
    <source>
        <dbReference type="EMBL" id="PWW48571.1"/>
    </source>
</evidence>
<dbReference type="PANTHER" id="PTHR35604:SF2">
    <property type="entry name" value="TRANSPOSASE INSH FOR INSERTION SEQUENCE ELEMENT IS5A-RELATED"/>
    <property type="match status" value="1"/>
</dbReference>
<evidence type="ECO:0000256" key="5">
    <source>
        <dbReference type="ARBA" id="ARBA00023172"/>
    </source>
</evidence>
<comment type="similarity">
    <text evidence="2">Belongs to the transposase 11 family.</text>
</comment>
<comment type="caution">
    <text evidence="8">The sequence shown here is derived from an EMBL/GenBank/DDBJ whole genome shotgun (WGS) entry which is preliminary data.</text>
</comment>
<evidence type="ECO:0000259" key="7">
    <source>
        <dbReference type="Pfam" id="PF05598"/>
    </source>
</evidence>
<evidence type="ECO:0000256" key="4">
    <source>
        <dbReference type="ARBA" id="ARBA00023125"/>
    </source>
</evidence>
<sequence>MKQMSLEAPMYTGFELRAKRTRKRAFLEQMDRVVPWAELVALIEPYAPKAGPKGGRPPFAVEKLLRIHFLQQWFGLSDPAVEEALYDTPLLASFVGLDLGVDVVPDESTILRFSESFAFRHLLEQHGLSQRILETVNRILTERGLMLKSGTIVDATLIAAPSSTKNARRERDPEMHQTKKGNQWYFGMKAHVGVDAETGLVHTVVATAANVSDVTQAHRLLHGQETDVFADAGYQGVDKRAENQGKQVAWHVAMRPGKRRALDKRTFLGQVMDALERTKARIRAKGEHPFRVLKCQFGYRKTPYRGLAKNGAQLNVLFALVNLWLARKALLAATG</sequence>
<dbReference type="Pfam" id="PF01609">
    <property type="entry name" value="DDE_Tnp_1"/>
    <property type="match status" value="1"/>
</dbReference>
<evidence type="ECO:0000256" key="3">
    <source>
        <dbReference type="ARBA" id="ARBA00022578"/>
    </source>
</evidence>
<dbReference type="Proteomes" id="UP000246483">
    <property type="component" value="Unassembled WGS sequence"/>
</dbReference>
<keyword evidence="4" id="KW-0238">DNA-binding</keyword>
<dbReference type="GO" id="GO:0003677">
    <property type="term" value="F:DNA binding"/>
    <property type="evidence" value="ECO:0007669"/>
    <property type="project" value="UniProtKB-KW"/>
</dbReference>
<evidence type="ECO:0000313" key="9">
    <source>
        <dbReference type="Proteomes" id="UP000246483"/>
    </source>
</evidence>
<evidence type="ECO:0000256" key="2">
    <source>
        <dbReference type="ARBA" id="ARBA00010075"/>
    </source>
</evidence>
<evidence type="ECO:0000256" key="1">
    <source>
        <dbReference type="ARBA" id="ARBA00003544"/>
    </source>
</evidence>
<keyword evidence="3" id="KW-0815">Transposition</keyword>
<proteinExistence type="inferred from homology"/>
<reference evidence="8 9" key="1">
    <citation type="submission" date="2018-05" db="EMBL/GenBank/DDBJ databases">
        <title>Genomic Encyclopedia of Type Strains, Phase IV (KMG-IV): sequencing the most valuable type-strain genomes for metagenomic binning, comparative biology and taxonomic classification.</title>
        <authorList>
            <person name="Goeker M."/>
        </authorList>
    </citation>
    <scope>NUCLEOTIDE SEQUENCE [LARGE SCALE GENOMIC DNA]</scope>
    <source>
        <strain evidence="8 9">DSM 26006</strain>
    </source>
</reference>
<dbReference type="EMBL" id="QGUB01000001">
    <property type="protein sequence ID" value="PWW48571.1"/>
    <property type="molecule type" value="Genomic_DNA"/>
</dbReference>
<feature type="domain" description="Transposase InsH N-terminal" evidence="7">
    <location>
        <begin position="16"/>
        <end position="114"/>
    </location>
</feature>
<dbReference type="InterPro" id="IPR047959">
    <property type="entry name" value="Transpos_IS5"/>
</dbReference>
<dbReference type="RefSeq" id="WP_019374056.1">
    <property type="nucleotide sequence ID" value="NZ_ALEE01000428.1"/>
</dbReference>
<name>A0A317RFL7_9BURK</name>